<proteinExistence type="predicted"/>
<feature type="signal peptide" evidence="1">
    <location>
        <begin position="1"/>
        <end position="24"/>
    </location>
</feature>
<dbReference type="SMART" id="SM00257">
    <property type="entry name" value="LysM"/>
    <property type="match status" value="1"/>
</dbReference>
<dbReference type="CDD" id="cd00118">
    <property type="entry name" value="LysM"/>
    <property type="match status" value="1"/>
</dbReference>
<feature type="domain" description="LysM" evidence="2">
    <location>
        <begin position="39"/>
        <end position="87"/>
    </location>
</feature>
<comment type="caution">
    <text evidence="3">The sequence shown here is derived from an EMBL/GenBank/DDBJ whole genome shotgun (WGS) entry which is preliminary data.</text>
</comment>
<dbReference type="RefSeq" id="WP_124926361.1">
    <property type="nucleotide sequence ID" value="NZ_BMOH01000002.1"/>
</dbReference>
<evidence type="ECO:0000313" key="3">
    <source>
        <dbReference type="EMBL" id="RRC98862.1"/>
    </source>
</evidence>
<dbReference type="InterPro" id="IPR036779">
    <property type="entry name" value="LysM_dom_sf"/>
</dbReference>
<keyword evidence="1" id="KW-0732">Signal</keyword>
<accession>A0A3P1SRQ4</accession>
<name>A0A3P1SRQ4_9GAMM</name>
<sequence>MKQLITVFLGGLVLCLSLLAPAQAEVRKDTLALRDNHPKTYVVVKGDTLWDISAMFLQSPWKWPRLWGYNQQIENPHLIYPGDVLTLKWINGEPRLVLNDGIIRLSPKAKVTPLRDAIPAIPLKDIMSFLTENIVMDSDQLTAAPYIVGSTNNRIVAGAGDRVYARGELVEQHSRQNIYRPAREYIDPITQEHLGYELFKIGDAVVGAKNDDITTLDLRKTREEVSALDRVYPSQKESIQSIFYPSSPAEAIDGRILSVLRGVRQAGQYDVVAINQGAREGLEPGHVLTIFRTGERLKDPLTKEVIRLPAEKSGQMMIFKAYEKVSYALILKATNVIAIGDEIRNPG</sequence>
<feature type="chain" id="PRO_5018221527" evidence="1">
    <location>
        <begin position="25"/>
        <end position="347"/>
    </location>
</feature>
<dbReference type="PANTHER" id="PTHR34700">
    <property type="entry name" value="POTASSIUM BINDING PROTEIN KBP"/>
    <property type="match status" value="1"/>
</dbReference>
<dbReference type="SUPFAM" id="SSF54106">
    <property type="entry name" value="LysM domain"/>
    <property type="match status" value="1"/>
</dbReference>
<dbReference type="Pfam" id="PF01476">
    <property type="entry name" value="LysM"/>
    <property type="match status" value="1"/>
</dbReference>
<dbReference type="Proteomes" id="UP000267535">
    <property type="component" value="Unassembled WGS sequence"/>
</dbReference>
<dbReference type="PANTHER" id="PTHR34700:SF4">
    <property type="entry name" value="PHAGE-LIKE ELEMENT PBSX PROTEIN XKDP"/>
    <property type="match status" value="1"/>
</dbReference>
<protein>
    <submittedName>
        <fullName evidence="3">LysM domain-containing protein</fullName>
    </submittedName>
</protein>
<organism evidence="3 4">
    <name type="scientific">Amphritea balenae</name>
    <dbReference type="NCBI Taxonomy" id="452629"/>
    <lineage>
        <taxon>Bacteria</taxon>
        <taxon>Pseudomonadati</taxon>
        <taxon>Pseudomonadota</taxon>
        <taxon>Gammaproteobacteria</taxon>
        <taxon>Oceanospirillales</taxon>
        <taxon>Oceanospirillaceae</taxon>
        <taxon>Amphritea</taxon>
    </lineage>
</organism>
<keyword evidence="4" id="KW-1185">Reference proteome</keyword>
<evidence type="ECO:0000256" key="1">
    <source>
        <dbReference type="SAM" id="SignalP"/>
    </source>
</evidence>
<reference evidence="3 4" key="1">
    <citation type="submission" date="2018-11" db="EMBL/GenBank/DDBJ databases">
        <title>The draft genome sequence of Amphritea balenae JAMM 1525T.</title>
        <authorList>
            <person name="Fang Z."/>
            <person name="Zhang Y."/>
            <person name="Han X."/>
        </authorList>
    </citation>
    <scope>NUCLEOTIDE SEQUENCE [LARGE SCALE GENOMIC DNA]</scope>
    <source>
        <strain evidence="3 4">JAMM 1525</strain>
    </source>
</reference>
<dbReference type="OrthoDB" id="9765158at2"/>
<dbReference type="InterPro" id="IPR018392">
    <property type="entry name" value="LysM"/>
</dbReference>
<dbReference type="Gene3D" id="3.10.350.10">
    <property type="entry name" value="LysM domain"/>
    <property type="match status" value="1"/>
</dbReference>
<gene>
    <name evidence="3" type="ORF">EHS89_11780</name>
</gene>
<dbReference type="EMBL" id="RQXV01000006">
    <property type="protein sequence ID" value="RRC98862.1"/>
    <property type="molecule type" value="Genomic_DNA"/>
</dbReference>
<evidence type="ECO:0000313" key="4">
    <source>
        <dbReference type="Proteomes" id="UP000267535"/>
    </source>
</evidence>
<dbReference type="InterPro" id="IPR052196">
    <property type="entry name" value="Bact_Kbp"/>
</dbReference>
<evidence type="ECO:0000259" key="2">
    <source>
        <dbReference type="PROSITE" id="PS51782"/>
    </source>
</evidence>
<dbReference type="PROSITE" id="PS51782">
    <property type="entry name" value="LYSM"/>
    <property type="match status" value="1"/>
</dbReference>
<dbReference type="AlphaFoldDB" id="A0A3P1SRQ4"/>